<accession>R7WE65</accession>
<protein>
    <submittedName>
        <fullName evidence="1">Uncharacterized protein</fullName>
    </submittedName>
</protein>
<reference evidence="1" key="1">
    <citation type="submission" date="2015-06" db="UniProtKB">
        <authorList>
            <consortium name="EnsemblPlants"/>
        </authorList>
    </citation>
    <scope>IDENTIFICATION</scope>
</reference>
<proteinExistence type="predicted"/>
<dbReference type="AlphaFoldDB" id="R7WE65"/>
<evidence type="ECO:0000313" key="1">
    <source>
        <dbReference type="EnsemblPlants" id="EMT17529"/>
    </source>
</evidence>
<sequence length="50" mass="5595">MKSANAGAAGKRNGEDEERDCRYWLQHRASLWSLVRKFRLPGCRAAGCTA</sequence>
<name>R7WE65_AEGTA</name>
<dbReference type="EnsemblPlants" id="EMT17529">
    <property type="protein sequence ID" value="EMT17529"/>
    <property type="gene ID" value="F775_43290"/>
</dbReference>
<organism evidence="1">
    <name type="scientific">Aegilops tauschii</name>
    <name type="common">Tausch's goatgrass</name>
    <name type="synonym">Aegilops squarrosa</name>
    <dbReference type="NCBI Taxonomy" id="37682"/>
    <lineage>
        <taxon>Eukaryota</taxon>
        <taxon>Viridiplantae</taxon>
        <taxon>Streptophyta</taxon>
        <taxon>Embryophyta</taxon>
        <taxon>Tracheophyta</taxon>
        <taxon>Spermatophyta</taxon>
        <taxon>Magnoliopsida</taxon>
        <taxon>Liliopsida</taxon>
        <taxon>Poales</taxon>
        <taxon>Poaceae</taxon>
        <taxon>BOP clade</taxon>
        <taxon>Pooideae</taxon>
        <taxon>Triticodae</taxon>
        <taxon>Triticeae</taxon>
        <taxon>Triticinae</taxon>
        <taxon>Aegilops</taxon>
    </lineage>
</organism>